<dbReference type="Gene3D" id="3.40.630.30">
    <property type="match status" value="1"/>
</dbReference>
<feature type="compositionally biased region" description="Basic and acidic residues" evidence="1">
    <location>
        <begin position="181"/>
        <end position="194"/>
    </location>
</feature>
<comment type="caution">
    <text evidence="3">The sequence shown here is derived from an EMBL/GenBank/DDBJ whole genome shotgun (WGS) entry which is preliminary data.</text>
</comment>
<dbReference type="Proteomes" id="UP000547209">
    <property type="component" value="Unassembled WGS sequence"/>
</dbReference>
<feature type="region of interest" description="Disordered" evidence="1">
    <location>
        <begin position="181"/>
        <end position="200"/>
    </location>
</feature>
<dbReference type="SUPFAM" id="SSF55729">
    <property type="entry name" value="Acyl-CoA N-acyltransferases (Nat)"/>
    <property type="match status" value="1"/>
</dbReference>
<organism evidence="3 4">
    <name type="scientific">Cohnella nanjingensis</name>
    <dbReference type="NCBI Taxonomy" id="1387779"/>
    <lineage>
        <taxon>Bacteria</taxon>
        <taxon>Bacillati</taxon>
        <taxon>Bacillota</taxon>
        <taxon>Bacilli</taxon>
        <taxon>Bacillales</taxon>
        <taxon>Paenibacillaceae</taxon>
        <taxon>Cohnella</taxon>
    </lineage>
</organism>
<dbReference type="RefSeq" id="WP_185140704.1">
    <property type="nucleotide sequence ID" value="NZ_JACJVP010000001.1"/>
</dbReference>
<dbReference type="InterPro" id="IPR016181">
    <property type="entry name" value="Acyl_CoA_acyltransferase"/>
</dbReference>
<evidence type="ECO:0000259" key="2">
    <source>
        <dbReference type="PROSITE" id="PS51186"/>
    </source>
</evidence>
<keyword evidence="4" id="KW-1185">Reference proteome</keyword>
<name>A0A7X0VCU1_9BACL</name>
<protein>
    <submittedName>
        <fullName evidence="3">GNAT family N-acetyltransferase</fullName>
    </submittedName>
</protein>
<reference evidence="3 4" key="1">
    <citation type="submission" date="2020-08" db="EMBL/GenBank/DDBJ databases">
        <title>Cohnella phylogeny.</title>
        <authorList>
            <person name="Dunlap C."/>
        </authorList>
    </citation>
    <scope>NUCLEOTIDE SEQUENCE [LARGE SCALE GENOMIC DNA]</scope>
    <source>
        <strain evidence="3 4">DSM 28246</strain>
    </source>
</reference>
<evidence type="ECO:0000313" key="4">
    <source>
        <dbReference type="Proteomes" id="UP000547209"/>
    </source>
</evidence>
<gene>
    <name evidence="3" type="ORF">H7C19_01095</name>
</gene>
<accession>A0A7X0VCU1</accession>
<evidence type="ECO:0000313" key="3">
    <source>
        <dbReference type="EMBL" id="MBB6669277.1"/>
    </source>
</evidence>
<dbReference type="PROSITE" id="PS51186">
    <property type="entry name" value="GNAT"/>
    <property type="match status" value="1"/>
</dbReference>
<evidence type="ECO:0000256" key="1">
    <source>
        <dbReference type="SAM" id="MobiDB-lite"/>
    </source>
</evidence>
<dbReference type="EMBL" id="JACJVP010000001">
    <property type="protein sequence ID" value="MBB6669277.1"/>
    <property type="molecule type" value="Genomic_DNA"/>
</dbReference>
<dbReference type="GO" id="GO:0016747">
    <property type="term" value="F:acyltransferase activity, transferring groups other than amino-acyl groups"/>
    <property type="evidence" value="ECO:0007669"/>
    <property type="project" value="InterPro"/>
</dbReference>
<feature type="domain" description="N-acetyltransferase" evidence="2">
    <location>
        <begin position="9"/>
        <end position="175"/>
    </location>
</feature>
<dbReference type="AlphaFoldDB" id="A0A7X0VCU1"/>
<dbReference type="PANTHER" id="PTHR43415:SF3">
    <property type="entry name" value="GNAT-FAMILY ACETYLTRANSFERASE"/>
    <property type="match status" value="1"/>
</dbReference>
<keyword evidence="3" id="KW-0808">Transferase</keyword>
<sequence>MPHIVGERVRLREYRPEDLVPIRGWVNDAEIVSNLSDIFLYPHTLESTQEFLIAMMDQKPDCRSFVIAEAATELYLGQIGLDAIDWKNRVGRIGIVIGSPDNFGRGYGTEAMKLLSAYAFSELNLNRLELEVYDFNARAIRSYLKCGFREEGRLRQKLYRHGRYADVVQMGLLREEWERGQEQERVQEREEGRNGDLPLA</sequence>
<dbReference type="PANTHER" id="PTHR43415">
    <property type="entry name" value="SPERMIDINE N(1)-ACETYLTRANSFERASE"/>
    <property type="match status" value="1"/>
</dbReference>
<dbReference type="Pfam" id="PF13302">
    <property type="entry name" value="Acetyltransf_3"/>
    <property type="match status" value="1"/>
</dbReference>
<dbReference type="InterPro" id="IPR000182">
    <property type="entry name" value="GNAT_dom"/>
</dbReference>
<proteinExistence type="predicted"/>